<protein>
    <submittedName>
        <fullName evidence="3">Type I restriction endonuclease subunit R</fullName>
    </submittedName>
</protein>
<reference evidence="1 2" key="2">
    <citation type="submission" date="2018-11" db="EMBL/GenBank/DDBJ databases">
        <authorList>
            <consortium name="Pathogen Informatics"/>
        </authorList>
    </citation>
    <scope>NUCLEOTIDE SEQUENCE [LARGE SCALE GENOMIC DNA]</scope>
</reference>
<reference evidence="3" key="1">
    <citation type="submission" date="2017-02" db="UniProtKB">
        <authorList>
            <consortium name="WormBaseParasite"/>
        </authorList>
    </citation>
    <scope>IDENTIFICATION</scope>
</reference>
<sequence length="79" mass="9137">MEQINLFKPDKEPEDNVKNVDFSARINSLLEDNHHPLRVADKLFTILNREKFFAKTVPSDVLLQVEVAAESRELLMIDT</sequence>
<evidence type="ECO:0000313" key="1">
    <source>
        <dbReference type="EMBL" id="VDL59839.1"/>
    </source>
</evidence>
<dbReference type="EMBL" id="UYSG01010943">
    <property type="protein sequence ID" value="VDL59839.1"/>
    <property type="molecule type" value="Genomic_DNA"/>
</dbReference>
<proteinExistence type="predicted"/>
<accession>A0A0R3SQY3</accession>
<dbReference type="WBParaSite" id="HDID_0000752301-mRNA-1">
    <property type="protein sequence ID" value="HDID_0000752301-mRNA-1"/>
    <property type="gene ID" value="HDID_0000752301"/>
</dbReference>
<dbReference type="AlphaFoldDB" id="A0A0R3SQY3"/>
<gene>
    <name evidence="1" type="ORF">HDID_LOCUS7521</name>
</gene>
<name>A0A0R3SQY3_HYMDI</name>
<evidence type="ECO:0000313" key="2">
    <source>
        <dbReference type="Proteomes" id="UP000274504"/>
    </source>
</evidence>
<dbReference type="Proteomes" id="UP000274504">
    <property type="component" value="Unassembled WGS sequence"/>
</dbReference>
<evidence type="ECO:0000313" key="3">
    <source>
        <dbReference type="WBParaSite" id="HDID_0000752301-mRNA-1"/>
    </source>
</evidence>
<organism evidence="3">
    <name type="scientific">Hymenolepis diminuta</name>
    <name type="common">Rat tapeworm</name>
    <dbReference type="NCBI Taxonomy" id="6216"/>
    <lineage>
        <taxon>Eukaryota</taxon>
        <taxon>Metazoa</taxon>
        <taxon>Spiralia</taxon>
        <taxon>Lophotrochozoa</taxon>
        <taxon>Platyhelminthes</taxon>
        <taxon>Cestoda</taxon>
        <taxon>Eucestoda</taxon>
        <taxon>Cyclophyllidea</taxon>
        <taxon>Hymenolepididae</taxon>
        <taxon>Hymenolepis</taxon>
    </lineage>
</organism>